<dbReference type="Proteomes" id="UP000807850">
    <property type="component" value="Unassembled WGS sequence"/>
</dbReference>
<sequence length="449" mass="47498">MTPLRRLVALNPVATGGLLCGAGFVFLALPPLIAAAVGLELMAAGFWVWARAAEDRVGQLPRWAWMRRPASALWLATGLHAVIRDTGVAGAPVWPTPAGAIVRFEALAVLWAALELMAALPLARPFSDRPGPLRTTGPWLPVMLPAAGFTVAWRHAGVWAAVPEVRSAAIVLLLVTAVLAALRAFSRRQWTVSLRWLVVVDCSLGGVVLALRVVPAESALLLWLGACGAHALLLAGELSGATPRRGVAPRLWRLAAWTALASLSWPVLATLGFAREGWASRVLALAAAFAVTLAAWVSVRRLIVAPERRAMVRREAAVSLIQLGALGTLACGPVALIFAWWAGFEPGWRDSLAALAPAIAGGWGAGLGGAYGLTRVRPRVAALGEPARRAAQRVFAIIVRVERRLVALLARIASTLVAPARDLHTGDAQEYLLFVVGLAVLALVLPLLR</sequence>
<gene>
    <name evidence="2" type="ORF">HY076_02165</name>
</gene>
<comment type="caution">
    <text evidence="2">The sequence shown here is derived from an EMBL/GenBank/DDBJ whole genome shotgun (WGS) entry which is preliminary data.</text>
</comment>
<proteinExistence type="predicted"/>
<feature type="transmembrane region" description="Helical" evidence="1">
    <location>
        <begin position="251"/>
        <end position="272"/>
    </location>
</feature>
<feature type="transmembrane region" description="Helical" evidence="1">
    <location>
        <begin position="354"/>
        <end position="373"/>
    </location>
</feature>
<keyword evidence="1" id="KW-0812">Transmembrane</keyword>
<feature type="transmembrane region" description="Helical" evidence="1">
    <location>
        <begin position="32"/>
        <end position="50"/>
    </location>
</feature>
<feature type="transmembrane region" description="Helical" evidence="1">
    <location>
        <begin position="278"/>
        <end position="299"/>
    </location>
</feature>
<dbReference type="EMBL" id="JACQAY010000063">
    <property type="protein sequence ID" value="MBI3539062.1"/>
    <property type="molecule type" value="Genomic_DNA"/>
</dbReference>
<protein>
    <submittedName>
        <fullName evidence="2">Uncharacterized protein</fullName>
    </submittedName>
</protein>
<keyword evidence="1" id="KW-0472">Membrane</keyword>
<feature type="transmembrane region" description="Helical" evidence="1">
    <location>
        <begin position="431"/>
        <end position="448"/>
    </location>
</feature>
<feature type="transmembrane region" description="Helical" evidence="1">
    <location>
        <begin position="7"/>
        <end position="26"/>
    </location>
</feature>
<accession>A0A9D6QI96</accession>
<feature type="transmembrane region" description="Helical" evidence="1">
    <location>
        <begin position="71"/>
        <end position="94"/>
    </location>
</feature>
<reference evidence="2" key="1">
    <citation type="submission" date="2020-07" db="EMBL/GenBank/DDBJ databases">
        <title>Huge and variable diversity of episymbiotic CPR bacteria and DPANN archaea in groundwater ecosystems.</title>
        <authorList>
            <person name="He C.Y."/>
            <person name="Keren R."/>
            <person name="Whittaker M."/>
            <person name="Farag I.F."/>
            <person name="Doudna J."/>
            <person name="Cate J.H.D."/>
            <person name="Banfield J.F."/>
        </authorList>
    </citation>
    <scope>NUCLEOTIDE SEQUENCE</scope>
    <source>
        <strain evidence="2">NC_groundwater_928_Pr1_S-0.2um_72_17</strain>
    </source>
</reference>
<dbReference type="AlphaFoldDB" id="A0A9D6QI96"/>
<feature type="transmembrane region" description="Helical" evidence="1">
    <location>
        <begin position="320"/>
        <end position="342"/>
    </location>
</feature>
<feature type="transmembrane region" description="Helical" evidence="1">
    <location>
        <begin position="220"/>
        <end position="239"/>
    </location>
</feature>
<organism evidence="2 3">
    <name type="scientific">Eiseniibacteriota bacterium</name>
    <dbReference type="NCBI Taxonomy" id="2212470"/>
    <lineage>
        <taxon>Bacteria</taxon>
        <taxon>Candidatus Eiseniibacteriota</taxon>
    </lineage>
</organism>
<keyword evidence="1" id="KW-1133">Transmembrane helix</keyword>
<evidence type="ECO:0000256" key="1">
    <source>
        <dbReference type="SAM" id="Phobius"/>
    </source>
</evidence>
<feature type="transmembrane region" description="Helical" evidence="1">
    <location>
        <begin position="135"/>
        <end position="153"/>
    </location>
</feature>
<name>A0A9D6QI96_UNCEI</name>
<evidence type="ECO:0000313" key="3">
    <source>
        <dbReference type="Proteomes" id="UP000807850"/>
    </source>
</evidence>
<feature type="transmembrane region" description="Helical" evidence="1">
    <location>
        <begin position="165"/>
        <end position="182"/>
    </location>
</feature>
<feature type="transmembrane region" description="Helical" evidence="1">
    <location>
        <begin position="194"/>
        <end position="214"/>
    </location>
</feature>
<evidence type="ECO:0000313" key="2">
    <source>
        <dbReference type="EMBL" id="MBI3539062.1"/>
    </source>
</evidence>
<feature type="transmembrane region" description="Helical" evidence="1">
    <location>
        <begin position="100"/>
        <end position="123"/>
    </location>
</feature>